<evidence type="ECO:0000313" key="2">
    <source>
        <dbReference type="Proteomes" id="UP000317990"/>
    </source>
</evidence>
<evidence type="ECO:0000313" key="1">
    <source>
        <dbReference type="EMBL" id="TGG91037.1"/>
    </source>
</evidence>
<dbReference type="InterPro" id="IPR011949">
    <property type="entry name" value="HAD-SF_hydro_IA_REG-2-like"/>
</dbReference>
<accession>A0A524RLU1</accession>
<dbReference type="InterPro" id="IPR051828">
    <property type="entry name" value="HAD-like_hydrolase_domain"/>
</dbReference>
<gene>
    <name evidence="1" type="ORF">ERJ67_09305</name>
</gene>
<dbReference type="InterPro" id="IPR044924">
    <property type="entry name" value="HAD-SF_hydro_IA_REG-2-like_cap"/>
</dbReference>
<dbReference type="InterPro" id="IPR006439">
    <property type="entry name" value="HAD-SF_hydro_IA"/>
</dbReference>
<dbReference type="Pfam" id="PF00702">
    <property type="entry name" value="Hydrolase"/>
    <property type="match status" value="1"/>
</dbReference>
<dbReference type="NCBIfam" id="TIGR01549">
    <property type="entry name" value="HAD-SF-IA-v1"/>
    <property type="match status" value="1"/>
</dbReference>
<dbReference type="SUPFAM" id="SSF56784">
    <property type="entry name" value="HAD-like"/>
    <property type="match status" value="1"/>
</dbReference>
<proteinExistence type="predicted"/>
<dbReference type="InterPro" id="IPR023214">
    <property type="entry name" value="HAD_sf"/>
</dbReference>
<dbReference type="PANTHER" id="PTHR46191:SF2">
    <property type="entry name" value="HALOACID DEHALOGENASE-LIKE HYDROLASE DOMAIN-CONTAINING PROTEIN 3"/>
    <property type="match status" value="1"/>
</dbReference>
<sequence>MGTLITLRRSVGAVYAEAAAGLGIDVDAGHIDRLFPTVHRQAPPLAFPAVSDAALTGLEQAWWAACIDELFLQLGNPLDQCQLTQISQQLMGRFAEPGLWRCFEEVPTLLRRWRGAGLKLAVVSNFDSRLDALLAGLGLHDCFDAVLISSRVGAAKPDPRLFEAALAALQLSPQQVWHLGDAREDLEGARAAGIPCLLVER</sequence>
<dbReference type="PANTHER" id="PTHR46191">
    <property type="match status" value="1"/>
</dbReference>
<dbReference type="NCBIfam" id="TIGR01509">
    <property type="entry name" value="HAD-SF-IA-v3"/>
    <property type="match status" value="1"/>
</dbReference>
<comment type="caution">
    <text evidence="1">The sequence shown here is derived from an EMBL/GenBank/DDBJ whole genome shotgun (WGS) entry which is preliminary data.</text>
</comment>
<dbReference type="GO" id="GO:0016787">
    <property type="term" value="F:hydrolase activity"/>
    <property type="evidence" value="ECO:0007669"/>
    <property type="project" value="UniProtKB-KW"/>
</dbReference>
<protein>
    <submittedName>
        <fullName evidence="1">HAD family hydrolase</fullName>
    </submittedName>
</protein>
<dbReference type="Gene3D" id="1.10.150.720">
    <property type="entry name" value="Haloacid dehalogenase-like hydrolase"/>
    <property type="match status" value="1"/>
</dbReference>
<dbReference type="InterPro" id="IPR036412">
    <property type="entry name" value="HAD-like_sf"/>
</dbReference>
<reference evidence="1 2" key="1">
    <citation type="journal article" date="2019" name="mSystems">
        <title>Life at home and on the roam: Genomic adaptions reflect the dual lifestyle of an intracellular, facultative symbiont.</title>
        <authorList>
            <person name="Burgsdorf I."/>
        </authorList>
    </citation>
    <scope>NUCLEOTIDE SEQUENCE [LARGE SCALE GENOMIC DNA]</scope>
    <source>
        <strain evidence="1">277cV</strain>
    </source>
</reference>
<dbReference type="Proteomes" id="UP000317990">
    <property type="component" value="Unassembled WGS sequence"/>
</dbReference>
<dbReference type="EMBL" id="SRMO01000084">
    <property type="protein sequence ID" value="TGG91037.1"/>
    <property type="molecule type" value="Genomic_DNA"/>
</dbReference>
<name>A0A524RLU1_9CHRO</name>
<organism evidence="1 2">
    <name type="scientific">Aphanocapsa feldmannii 277cV</name>
    <dbReference type="NCBI Taxonomy" id="2507553"/>
    <lineage>
        <taxon>Bacteria</taxon>
        <taxon>Bacillati</taxon>
        <taxon>Cyanobacteriota</taxon>
        <taxon>Cyanophyceae</taxon>
        <taxon>Oscillatoriophycideae</taxon>
        <taxon>Chroococcales</taxon>
        <taxon>Microcystaceae</taxon>
        <taxon>Aphanocapsa</taxon>
    </lineage>
</organism>
<dbReference type="PRINTS" id="PR00413">
    <property type="entry name" value="HADHALOGNASE"/>
</dbReference>
<dbReference type="Gene3D" id="3.40.50.1000">
    <property type="entry name" value="HAD superfamily/HAD-like"/>
    <property type="match status" value="1"/>
</dbReference>
<keyword evidence="1" id="KW-0378">Hydrolase</keyword>
<dbReference type="AlphaFoldDB" id="A0A524RLU1"/>
<dbReference type="NCBIfam" id="TIGR02252">
    <property type="entry name" value="DREG-2"/>
    <property type="match status" value="1"/>
</dbReference>